<dbReference type="SUPFAM" id="SSF48334">
    <property type="entry name" value="DNA repair protein MutS, domain III"/>
    <property type="match status" value="1"/>
</dbReference>
<dbReference type="EMBL" id="GL882893">
    <property type="protein sequence ID" value="EGF77187.1"/>
    <property type="molecule type" value="Genomic_DNA"/>
</dbReference>
<name>F4PCF3_BATDJ</name>
<reference evidence="6 7" key="1">
    <citation type="submission" date="2009-12" db="EMBL/GenBank/DDBJ databases">
        <title>The draft genome of Batrachochytrium dendrobatidis.</title>
        <authorList>
            <consortium name="US DOE Joint Genome Institute (JGI-PGF)"/>
            <person name="Kuo A."/>
            <person name="Salamov A."/>
            <person name="Schmutz J."/>
            <person name="Lucas S."/>
            <person name="Pitluck S."/>
            <person name="Rosenblum E."/>
            <person name="Stajich J."/>
            <person name="Eisen M."/>
            <person name="Grigoriev I.V."/>
        </authorList>
    </citation>
    <scope>NUCLEOTIDE SEQUENCE [LARGE SCALE GENOMIC DNA]</scope>
    <source>
        <strain evidence="7">JAM81 / FGSC 10211</strain>
    </source>
</reference>
<feature type="domain" description="DNA mismatch repair proteins mutS family" evidence="5">
    <location>
        <begin position="720"/>
        <end position="736"/>
    </location>
</feature>
<dbReference type="GO" id="GO:0140664">
    <property type="term" value="F:ATP-dependent DNA damage sensor activity"/>
    <property type="evidence" value="ECO:0007669"/>
    <property type="project" value="InterPro"/>
</dbReference>
<dbReference type="Proteomes" id="UP000007241">
    <property type="component" value="Unassembled WGS sequence"/>
</dbReference>
<dbReference type="InParanoid" id="F4PCF3"/>
<keyword evidence="2" id="KW-0547">Nucleotide-binding</keyword>
<evidence type="ECO:0000256" key="3">
    <source>
        <dbReference type="ARBA" id="ARBA00022840"/>
    </source>
</evidence>
<sequence>MIEYPQRQIHSSVPCIRTLSECIDETDTQPNKRIQSLSHHNPSNCIQANACSESSVQTTVIMAICCRHNRMGAALLNGSTSTLQLFEDVCEDSTYQMCRSLLFQTHPTSILTFARADQAFIRILEQAISSMENQSCELLLRPTPEFSYESGKSKLLSIQLAHLNSSVYCVLDQSDSKAKYRTRLQMLLEGIVVLDHREMVGTAGALLTYLAKTNLTRTFDYGDHITIQTVENISLENTMQLSVNAMTSLHIFQEQGHPNIFRQAKRESLSLFGILNFSQTQAGKMLLKQWIMRPLLDLDTIKERHDSIEWFIQQDLSSRKMLQDSLRRLRNIPGYEFKTITSRLASTPSDCIWLSSVLDQFMFYSLTIRTFFRDHCHPSQLKIVIKILDDVPPSLFQQLSQHINDVATYHIYLKIDFDMSKEEARLVVKQNVDEDLDSFKKTYSNLETILSTVATTVAQTVPQTLSKSLNIVYFPQLGYLVAISNSAILKCQSNHDYAIDGLLFQFSTATMAYYKSDMMYELDDTLGDIHSMIVDRELEVVQQLREVMLDHGEYFLQASRTLTELECILSLTEAAVRYKYTRPTMTHESGLHIIGGRHPLKELCIDAFIENDTHIGCSHQDTTATHSTQCHADASLSNAKMMLITGANFSGKSVYLQQVALIVIMSHIGSFVPASFSTIGLTDRIFTRIHSDDSVSALKGSFLIDLQQMSYAVVNSSPRSLVIVDEFGKGTISHDGIGLLCAMIQSFCSRGQECPHVLIATHYHELLMDGVLDCMIPSVYSGHDCMIKPTATIDYYTMRIIETHDDESDETYNGTSRTGVTFLYQLIHGKCLQSLGVHCAQVAGLPKSVIDRAQQVSECVIQGEPIPMNKTAQDHIRQQIADRIYQVFQECNVVIDDLQCTLWSHIEPFESRFQ</sequence>
<accession>F4PCF3</accession>
<dbReference type="SUPFAM" id="SSF52540">
    <property type="entry name" value="P-loop containing nucleoside triphosphate hydrolases"/>
    <property type="match status" value="1"/>
</dbReference>
<dbReference type="HOGENOM" id="CLU_002472_8_0_1"/>
<organism evidence="6 7">
    <name type="scientific">Batrachochytrium dendrobatidis (strain JAM81 / FGSC 10211)</name>
    <name type="common">Frog chytrid fungus</name>
    <dbReference type="NCBI Taxonomy" id="684364"/>
    <lineage>
        <taxon>Eukaryota</taxon>
        <taxon>Fungi</taxon>
        <taxon>Fungi incertae sedis</taxon>
        <taxon>Chytridiomycota</taxon>
        <taxon>Chytridiomycota incertae sedis</taxon>
        <taxon>Chytridiomycetes</taxon>
        <taxon>Rhizophydiales</taxon>
        <taxon>Rhizophydiales incertae sedis</taxon>
        <taxon>Batrachochytrium</taxon>
    </lineage>
</organism>
<protein>
    <recommendedName>
        <fullName evidence="5">DNA mismatch repair proteins mutS family domain-containing protein</fullName>
    </recommendedName>
</protein>
<dbReference type="Gene3D" id="3.40.50.300">
    <property type="entry name" value="P-loop containing nucleotide triphosphate hydrolases"/>
    <property type="match status" value="1"/>
</dbReference>
<dbReference type="GO" id="GO:0005524">
    <property type="term" value="F:ATP binding"/>
    <property type="evidence" value="ECO:0007669"/>
    <property type="project" value="UniProtKB-KW"/>
</dbReference>
<dbReference type="PIRSF" id="PIRSF037677">
    <property type="entry name" value="DNA_mis_repair_Msh6"/>
    <property type="match status" value="1"/>
</dbReference>
<dbReference type="PROSITE" id="PS00486">
    <property type="entry name" value="DNA_MISMATCH_REPAIR_2"/>
    <property type="match status" value="1"/>
</dbReference>
<dbReference type="InterPro" id="IPR036187">
    <property type="entry name" value="DNA_mismatch_repair_MutS_sf"/>
</dbReference>
<evidence type="ECO:0000313" key="7">
    <source>
        <dbReference type="Proteomes" id="UP000007241"/>
    </source>
</evidence>
<dbReference type="Pfam" id="PF05192">
    <property type="entry name" value="MutS_III"/>
    <property type="match status" value="1"/>
</dbReference>
<dbReference type="GO" id="GO:0051026">
    <property type="term" value="P:chiasma assembly"/>
    <property type="evidence" value="ECO:0000318"/>
    <property type="project" value="GO_Central"/>
</dbReference>
<dbReference type="PANTHER" id="PTHR11361">
    <property type="entry name" value="DNA MISMATCH REPAIR PROTEIN MUTS FAMILY MEMBER"/>
    <property type="match status" value="1"/>
</dbReference>
<dbReference type="GO" id="GO:0006298">
    <property type="term" value="P:mismatch repair"/>
    <property type="evidence" value="ECO:0007669"/>
    <property type="project" value="InterPro"/>
</dbReference>
<keyword evidence="3" id="KW-0067">ATP-binding</keyword>
<dbReference type="Pfam" id="PF00488">
    <property type="entry name" value="MutS_V"/>
    <property type="match status" value="1"/>
</dbReference>
<dbReference type="STRING" id="684364.F4PCF3"/>
<gene>
    <name evidence="6" type="ORF">BATDEDRAFT_27844</name>
</gene>
<comment type="similarity">
    <text evidence="1">Belongs to the DNA mismatch repair MutS family.</text>
</comment>
<dbReference type="GO" id="GO:0030983">
    <property type="term" value="F:mismatched DNA binding"/>
    <property type="evidence" value="ECO:0007669"/>
    <property type="project" value="InterPro"/>
</dbReference>
<evidence type="ECO:0000313" key="6">
    <source>
        <dbReference type="EMBL" id="EGF77187.1"/>
    </source>
</evidence>
<dbReference type="SMART" id="SM00533">
    <property type="entry name" value="MUTSd"/>
    <property type="match status" value="1"/>
</dbReference>
<evidence type="ECO:0000256" key="4">
    <source>
        <dbReference type="ARBA" id="ARBA00023125"/>
    </source>
</evidence>
<dbReference type="InterPro" id="IPR045076">
    <property type="entry name" value="MutS"/>
</dbReference>
<dbReference type="InterPro" id="IPR027417">
    <property type="entry name" value="P-loop_NTPase"/>
</dbReference>
<dbReference type="OMA" id="CSVYFMP"/>
<dbReference type="RefSeq" id="XP_006682178.1">
    <property type="nucleotide sequence ID" value="XM_006682115.1"/>
</dbReference>
<keyword evidence="4" id="KW-0238">DNA-binding</keyword>
<evidence type="ECO:0000256" key="2">
    <source>
        <dbReference type="ARBA" id="ARBA00022741"/>
    </source>
</evidence>
<proteinExistence type="inferred from homology"/>
<evidence type="ECO:0000256" key="1">
    <source>
        <dbReference type="ARBA" id="ARBA00006271"/>
    </source>
</evidence>
<keyword evidence="7" id="KW-1185">Reference proteome</keyword>
<dbReference type="InterPro" id="IPR017261">
    <property type="entry name" value="DNA_mismatch_repair_MutS/MSH"/>
</dbReference>
<dbReference type="PANTHER" id="PTHR11361:SF20">
    <property type="entry name" value="MUTS PROTEIN HOMOLOG 5"/>
    <property type="match status" value="1"/>
</dbReference>
<dbReference type="SMART" id="SM00534">
    <property type="entry name" value="MUTSac"/>
    <property type="match status" value="1"/>
</dbReference>
<evidence type="ECO:0000259" key="5">
    <source>
        <dbReference type="PROSITE" id="PS00486"/>
    </source>
</evidence>
<dbReference type="OrthoDB" id="29596at2759"/>
<dbReference type="Gene3D" id="1.10.1420.10">
    <property type="match status" value="1"/>
</dbReference>
<dbReference type="InterPro" id="IPR000432">
    <property type="entry name" value="DNA_mismatch_repair_MutS_C"/>
</dbReference>
<dbReference type="GeneID" id="18239442"/>
<dbReference type="InterPro" id="IPR007696">
    <property type="entry name" value="DNA_mismatch_repair_MutS_core"/>
</dbReference>
<dbReference type="AlphaFoldDB" id="F4PCF3"/>
<dbReference type="GO" id="GO:0003690">
    <property type="term" value="F:double-stranded DNA binding"/>
    <property type="evidence" value="ECO:0000318"/>
    <property type="project" value="GO_Central"/>
</dbReference>
<dbReference type="GO" id="GO:0005634">
    <property type="term" value="C:nucleus"/>
    <property type="evidence" value="ECO:0000318"/>
    <property type="project" value="GO_Central"/>
</dbReference>
<dbReference type="FunFam" id="3.40.50.300:FF:002844">
    <property type="entry name" value="DNA mismatch repair protein"/>
    <property type="match status" value="1"/>
</dbReference>